<dbReference type="EMBL" id="MBEW02000001">
    <property type="protein sequence ID" value="RDY22329.1"/>
    <property type="molecule type" value="Genomic_DNA"/>
</dbReference>
<dbReference type="SUPFAM" id="SSF55073">
    <property type="entry name" value="Nucleotide cyclase"/>
    <property type="match status" value="1"/>
</dbReference>
<dbReference type="PANTHER" id="PTHR45138">
    <property type="entry name" value="REGULATORY COMPONENTS OF SENSORY TRANSDUCTION SYSTEM"/>
    <property type="match status" value="1"/>
</dbReference>
<dbReference type="PANTHER" id="PTHR45138:SF9">
    <property type="entry name" value="DIGUANYLATE CYCLASE DGCM-RELATED"/>
    <property type="match status" value="1"/>
</dbReference>
<dbReference type="CDD" id="cd01949">
    <property type="entry name" value="GGDEF"/>
    <property type="match status" value="1"/>
</dbReference>
<dbReference type="InterPro" id="IPR000160">
    <property type="entry name" value="GGDEF_dom"/>
</dbReference>
<evidence type="ECO:0000313" key="4">
    <source>
        <dbReference type="Proteomes" id="UP000093352"/>
    </source>
</evidence>
<keyword evidence="1" id="KW-1133">Transmembrane helix</keyword>
<feature type="domain" description="GGDEF" evidence="2">
    <location>
        <begin position="431"/>
        <end position="560"/>
    </location>
</feature>
<dbReference type="SMART" id="SM00267">
    <property type="entry name" value="GGDEF"/>
    <property type="match status" value="1"/>
</dbReference>
<proteinExistence type="predicted"/>
<dbReference type="RefSeq" id="WP_068911741.1">
    <property type="nucleotide sequence ID" value="NZ_MBEW02000001.1"/>
</dbReference>
<dbReference type="AlphaFoldDB" id="A0A371IPB4"/>
<dbReference type="Proteomes" id="UP000093352">
    <property type="component" value="Unassembled WGS sequence"/>
</dbReference>
<feature type="transmembrane region" description="Helical" evidence="1">
    <location>
        <begin position="248"/>
        <end position="270"/>
    </location>
</feature>
<dbReference type="STRING" id="1871336.BBG48_01300"/>
<evidence type="ECO:0000256" key="1">
    <source>
        <dbReference type="SAM" id="Phobius"/>
    </source>
</evidence>
<protein>
    <submittedName>
        <fullName evidence="3">Diguanylate cyclase</fullName>
    </submittedName>
</protein>
<dbReference type="InterPro" id="IPR029787">
    <property type="entry name" value="Nucleotide_cyclase"/>
</dbReference>
<dbReference type="GO" id="GO:0043709">
    <property type="term" value="P:cell adhesion involved in single-species biofilm formation"/>
    <property type="evidence" value="ECO:0007669"/>
    <property type="project" value="TreeGrafter"/>
</dbReference>
<comment type="caution">
    <text evidence="3">The sequence shown here is derived from an EMBL/GenBank/DDBJ whole genome shotgun (WGS) entry which is preliminary data.</text>
</comment>
<dbReference type="InterPro" id="IPR050469">
    <property type="entry name" value="Diguanylate_Cyclase"/>
</dbReference>
<feature type="transmembrane region" description="Helical" evidence="1">
    <location>
        <begin position="341"/>
        <end position="361"/>
    </location>
</feature>
<sequence>MIKKLNLKNPVLLFLAFSILILSAMVYNSPQKIPSLEPYTDKAEAIDEVTVIYKNATQKKIRLPGNVYTTDEFKMIIDLSKVPVEERKCFSLFTTFLKFDVSVMDKNLDNDRVIYQFNESNFSNIKAGGWSLNLIDLPEDRDTSYITIDFTPILKDKNIDVYNFEKMYVGSPLKIAMTLFKGKDMSLSIFDLILFIIAVISFMLAILSKIEYTRKSFFRLGSITFILAFYLLPQIFSIQLFFPRSRLIFHVIDYTTLMLLPILLFSFVRGKFSPRKNIIIDVFFYFTIFYLLIMIWSVILGYKEFRFYLKGALLLMIVEALVVMIIYFTTKSEDYPKKKEVVPSTILMIGMSFIASFSAFFTEYFIGTRDLTLLLYIFLALELFSNSRSFLSVQQKSVEKDIYKKMALSDPLTKLGSRTAYEETLETNRDNAFWVLSMDLNDLKKMNDNFGHMAGDTLIKNFAELLKISFPKDADLFRTGGDEFMAFLYIPKETDMDKIIEEMRKTGKKIGGEYSPSFALGYAYYSGSESDDLMKVIVLADNLMYANKKTMKECNLHRNN</sequence>
<keyword evidence="4" id="KW-1185">Reference proteome</keyword>
<dbReference type="Pfam" id="PF00990">
    <property type="entry name" value="GGDEF"/>
    <property type="match status" value="1"/>
</dbReference>
<organism evidence="3 4">
    <name type="scientific">Criibacterium bergeronii</name>
    <dbReference type="NCBI Taxonomy" id="1871336"/>
    <lineage>
        <taxon>Bacteria</taxon>
        <taxon>Bacillati</taxon>
        <taxon>Bacillota</taxon>
        <taxon>Clostridia</taxon>
        <taxon>Peptostreptococcales</taxon>
        <taxon>Filifactoraceae</taxon>
        <taxon>Criibacterium</taxon>
    </lineage>
</organism>
<dbReference type="GO" id="GO:1902201">
    <property type="term" value="P:negative regulation of bacterial-type flagellum-dependent cell motility"/>
    <property type="evidence" value="ECO:0007669"/>
    <property type="project" value="TreeGrafter"/>
</dbReference>
<accession>A0A371IPB4</accession>
<feature type="transmembrane region" description="Helical" evidence="1">
    <location>
        <begin position="282"/>
        <end position="302"/>
    </location>
</feature>
<dbReference type="GO" id="GO:0005886">
    <property type="term" value="C:plasma membrane"/>
    <property type="evidence" value="ECO:0007669"/>
    <property type="project" value="TreeGrafter"/>
</dbReference>
<keyword evidence="1" id="KW-0472">Membrane</keyword>
<dbReference type="NCBIfam" id="TIGR00254">
    <property type="entry name" value="GGDEF"/>
    <property type="match status" value="1"/>
</dbReference>
<evidence type="ECO:0000313" key="3">
    <source>
        <dbReference type="EMBL" id="RDY22329.1"/>
    </source>
</evidence>
<gene>
    <name evidence="3" type="ORF">BBG48_001030</name>
</gene>
<feature type="transmembrane region" description="Helical" evidence="1">
    <location>
        <begin position="220"/>
        <end position="242"/>
    </location>
</feature>
<keyword evidence="1" id="KW-0812">Transmembrane</keyword>
<dbReference type="Gene3D" id="3.30.70.270">
    <property type="match status" value="1"/>
</dbReference>
<reference evidence="3 4" key="1">
    <citation type="journal article" date="2016" name="Genome Announc.">
        <title>Draft Genome Sequence of Criibacterium bergeronii gen. nov., sp. nov., Strain CCRI-22567T, Isolated from a Vaginal Sample from a Woman with Bacterial Vaginosis.</title>
        <authorList>
            <person name="Maheux A.F."/>
            <person name="Berube E."/>
            <person name="Boudreau D.K."/>
            <person name="Raymond F."/>
            <person name="Corbeil J."/>
            <person name="Roy P.H."/>
            <person name="Boissinot M."/>
            <person name="Omar R.F."/>
        </authorList>
    </citation>
    <scope>NUCLEOTIDE SEQUENCE [LARGE SCALE GENOMIC DNA]</scope>
    <source>
        <strain evidence="3 4">CCRI-22567</strain>
    </source>
</reference>
<name>A0A371IPB4_9FIRM</name>
<feature type="transmembrane region" description="Helical" evidence="1">
    <location>
        <begin position="308"/>
        <end position="329"/>
    </location>
</feature>
<dbReference type="InterPro" id="IPR043128">
    <property type="entry name" value="Rev_trsase/Diguanyl_cyclase"/>
</dbReference>
<feature type="transmembrane region" description="Helical" evidence="1">
    <location>
        <begin position="187"/>
        <end position="208"/>
    </location>
</feature>
<dbReference type="GO" id="GO:0052621">
    <property type="term" value="F:diguanylate cyclase activity"/>
    <property type="evidence" value="ECO:0007669"/>
    <property type="project" value="TreeGrafter"/>
</dbReference>
<evidence type="ECO:0000259" key="2">
    <source>
        <dbReference type="PROSITE" id="PS50887"/>
    </source>
</evidence>
<dbReference type="PROSITE" id="PS50887">
    <property type="entry name" value="GGDEF"/>
    <property type="match status" value="1"/>
</dbReference>